<dbReference type="Gene3D" id="3.40.50.2000">
    <property type="entry name" value="Glycogen Phosphorylase B"/>
    <property type="match status" value="2"/>
</dbReference>
<evidence type="ECO:0000259" key="2">
    <source>
        <dbReference type="Pfam" id="PF13477"/>
    </source>
</evidence>
<gene>
    <name evidence="3" type="primary">rfpB</name>
</gene>
<dbReference type="Pfam" id="PF13477">
    <property type="entry name" value="Glyco_trans_4_2"/>
    <property type="match status" value="1"/>
</dbReference>
<proteinExistence type="predicted"/>
<evidence type="ECO:0000313" key="3">
    <source>
        <dbReference type="EMBL" id="QCH03184.1"/>
    </source>
</evidence>
<protein>
    <submittedName>
        <fullName evidence="3">Glycosyltransferase family 1 protein</fullName>
    </submittedName>
</protein>
<feature type="domain" description="Glycosyltransferase subfamily 4-like N-terminal" evidence="2">
    <location>
        <begin position="18"/>
        <end position="149"/>
    </location>
</feature>
<evidence type="ECO:0000259" key="1">
    <source>
        <dbReference type="Pfam" id="PF00534"/>
    </source>
</evidence>
<keyword evidence="3" id="KW-0808">Transferase</keyword>
<dbReference type="EMBL" id="MK551183">
    <property type="protein sequence ID" value="QCH03184.1"/>
    <property type="molecule type" value="Genomic_DNA"/>
</dbReference>
<name>A0A4D6U7J2_PLESH</name>
<accession>A0A4D6U7J2</accession>
<dbReference type="InterPro" id="IPR028098">
    <property type="entry name" value="Glyco_trans_4-like_N"/>
</dbReference>
<dbReference type="SUPFAM" id="SSF53756">
    <property type="entry name" value="UDP-Glycosyltransferase/glycogen phosphorylase"/>
    <property type="match status" value="1"/>
</dbReference>
<dbReference type="AlphaFoldDB" id="A0A4D6U7J2"/>
<dbReference type="RefSeq" id="WP_152107727.1">
    <property type="nucleotide sequence ID" value="NZ_JAZHQW010000007.1"/>
</dbReference>
<reference evidence="3" key="1">
    <citation type="journal article" date="2019" name="Front. Microbiol.">
        <title>O-Antigen Gene Clusters of Plesiomonas shigelloides Serogroups and Its Application in Development of a Molecular Serotyping Scheme.</title>
        <authorList>
            <person name="Xi D."/>
            <person name="Wang X."/>
            <person name="Ning K."/>
            <person name="Liu Q."/>
            <person name="Jing F."/>
            <person name="Guo X."/>
            <person name="Cao B."/>
        </authorList>
    </citation>
    <scope>NUCLEOTIDE SEQUENCE</scope>
    <source>
        <strain evidence="3">O25H3</strain>
    </source>
</reference>
<sequence>MKIAIIGTTASSIISFRKDFIKSLCNHGYEVYTLAIDYDEKTRSEVCSFGAVPVDYSFCRNGLNPVKDLIGTIKLTILLKKLQPDIVFSYFSKPVIFGTIAAVLARVPRRYSMLEGLGYFFTHSGGKDTLKVTLIRKILVFLYRFSFKFIDGLILLNDDDKRDLLIKENINVRQVHVLGGIGLDMDEYPYSPPPIEPISFIFVARFLKEKGVYEFIDAARKIKKQHPGIRFYMLGSLDVHNPGSLSVEHFNELKCNDVIELPGHVNNVQDWLAKASVFVLPSYREGFPRSTQEAMAMGRAVITSDVPGCRDTVIDGVNGFLIPVRSSTELADKMLSFIHNPELIIKMGEASYEIAKHNFDALVTNRKLLNILEINHSLIDE</sequence>
<dbReference type="PANTHER" id="PTHR12526">
    <property type="entry name" value="GLYCOSYLTRANSFERASE"/>
    <property type="match status" value="1"/>
</dbReference>
<dbReference type="GO" id="GO:1901135">
    <property type="term" value="P:carbohydrate derivative metabolic process"/>
    <property type="evidence" value="ECO:0007669"/>
    <property type="project" value="UniProtKB-ARBA"/>
</dbReference>
<dbReference type="Pfam" id="PF00534">
    <property type="entry name" value="Glycos_transf_1"/>
    <property type="match status" value="1"/>
</dbReference>
<organism evidence="3">
    <name type="scientific">Plesiomonas shigelloides</name>
    <name type="common">Aeromonas shigelloides</name>
    <dbReference type="NCBI Taxonomy" id="703"/>
    <lineage>
        <taxon>Bacteria</taxon>
        <taxon>Pseudomonadati</taxon>
        <taxon>Pseudomonadota</taxon>
        <taxon>Gammaproteobacteria</taxon>
        <taxon>Enterobacterales</taxon>
        <taxon>Enterobacteriaceae</taxon>
        <taxon>Plesiomonas</taxon>
    </lineage>
</organism>
<feature type="domain" description="Glycosyl transferase family 1" evidence="1">
    <location>
        <begin position="197"/>
        <end position="352"/>
    </location>
</feature>
<dbReference type="InterPro" id="IPR001296">
    <property type="entry name" value="Glyco_trans_1"/>
</dbReference>
<dbReference type="GO" id="GO:0016757">
    <property type="term" value="F:glycosyltransferase activity"/>
    <property type="evidence" value="ECO:0007669"/>
    <property type="project" value="InterPro"/>
</dbReference>
<dbReference type="CDD" id="cd03808">
    <property type="entry name" value="GT4_CapM-like"/>
    <property type="match status" value="1"/>
</dbReference>
<dbReference type="PANTHER" id="PTHR12526:SF638">
    <property type="entry name" value="SPORE COAT PROTEIN SA"/>
    <property type="match status" value="1"/>
</dbReference>